<feature type="transmembrane region" description="Helical" evidence="1">
    <location>
        <begin position="20"/>
        <end position="42"/>
    </location>
</feature>
<accession>A0A8T4KSZ6</accession>
<protein>
    <submittedName>
        <fullName evidence="2">Uncharacterized protein</fullName>
    </submittedName>
</protein>
<dbReference type="EMBL" id="JAGVWD010000006">
    <property type="protein sequence ID" value="MBS3057074.1"/>
    <property type="molecule type" value="Genomic_DNA"/>
</dbReference>
<keyword evidence="1" id="KW-1133">Transmembrane helix</keyword>
<sequence>MWVAYLYNLNERGQAFAVYRLLIGAILAIMIMFFISGIYIYFEEQKAIVSERGMQSAIRNAVSSPNGDVIVAENLTFRQGTVYSRGGFAHIAAIPESCIEISQARSVSAVEASEDEISIRKQIMLDVYVKCNLEECDGDDETRDDVMCEISFGEKLESG</sequence>
<dbReference type="Proteomes" id="UP000677687">
    <property type="component" value="Unassembled WGS sequence"/>
</dbReference>
<evidence type="ECO:0000256" key="1">
    <source>
        <dbReference type="SAM" id="Phobius"/>
    </source>
</evidence>
<keyword evidence="1" id="KW-0812">Transmembrane</keyword>
<reference evidence="2" key="1">
    <citation type="submission" date="2021-03" db="EMBL/GenBank/DDBJ databases">
        <authorList>
            <person name="Jaffe A."/>
        </authorList>
    </citation>
    <scope>NUCLEOTIDE SEQUENCE</scope>
    <source>
        <strain evidence="2">RIFCSPHIGHO2_01_FULL_AR10_44_11</strain>
    </source>
</reference>
<evidence type="ECO:0000313" key="3">
    <source>
        <dbReference type="Proteomes" id="UP000677687"/>
    </source>
</evidence>
<gene>
    <name evidence="2" type="ORF">J4415_00425</name>
</gene>
<name>A0A8T4KSZ6_9ARCH</name>
<organism evidence="2 3">
    <name type="scientific">Candidatus Iainarchaeum sp</name>
    <dbReference type="NCBI Taxonomy" id="3101447"/>
    <lineage>
        <taxon>Archaea</taxon>
        <taxon>Candidatus Iainarchaeota</taxon>
        <taxon>Candidatus Iainarchaeia</taxon>
        <taxon>Candidatus Iainarchaeales</taxon>
        <taxon>Candidatus Iainarchaeaceae</taxon>
        <taxon>Candidatus Iainarchaeum</taxon>
    </lineage>
</organism>
<keyword evidence="1" id="KW-0472">Membrane</keyword>
<evidence type="ECO:0000313" key="2">
    <source>
        <dbReference type="EMBL" id="MBS3057074.1"/>
    </source>
</evidence>
<comment type="caution">
    <text evidence="2">The sequence shown here is derived from an EMBL/GenBank/DDBJ whole genome shotgun (WGS) entry which is preliminary data.</text>
</comment>
<proteinExistence type="predicted"/>
<dbReference type="AlphaFoldDB" id="A0A8T4KSZ6"/>
<reference evidence="2" key="2">
    <citation type="submission" date="2021-05" db="EMBL/GenBank/DDBJ databases">
        <title>Protein family content uncovers lineage relationships and bacterial pathway maintenance mechanisms in DPANN archaea.</title>
        <authorList>
            <person name="Castelle C.J."/>
            <person name="Meheust R."/>
            <person name="Jaffe A.L."/>
            <person name="Seitz K."/>
            <person name="Gong X."/>
            <person name="Baker B.J."/>
            <person name="Banfield J.F."/>
        </authorList>
    </citation>
    <scope>NUCLEOTIDE SEQUENCE</scope>
    <source>
        <strain evidence="2">RIFCSPHIGHO2_01_FULL_AR10_44_11</strain>
    </source>
</reference>